<proteinExistence type="predicted"/>
<keyword evidence="1" id="KW-0812">Transmembrane</keyword>
<dbReference type="Proteomes" id="UP000198778">
    <property type="component" value="Unassembled WGS sequence"/>
</dbReference>
<sequence length="59" mass="6517">MNYFRWLWMISGVLTLGAGIAAVINEDAFFGTLVVIGVLCTAISFYLDRSITKGKETNK</sequence>
<accession>A0A1H0HU97</accession>
<feature type="transmembrane region" description="Helical" evidence="1">
    <location>
        <begin position="7"/>
        <end position="24"/>
    </location>
</feature>
<protein>
    <submittedName>
        <fullName evidence="2">Uncharacterized protein</fullName>
    </submittedName>
</protein>
<evidence type="ECO:0000313" key="3">
    <source>
        <dbReference type="Proteomes" id="UP000198778"/>
    </source>
</evidence>
<gene>
    <name evidence="2" type="ORF">SAMN04488053_10945</name>
</gene>
<dbReference type="EMBL" id="FNIL01000009">
    <property type="protein sequence ID" value="SDO22756.1"/>
    <property type="molecule type" value="Genomic_DNA"/>
</dbReference>
<keyword evidence="1" id="KW-0472">Membrane</keyword>
<dbReference type="AlphaFoldDB" id="A0A1H0HU97"/>
<keyword evidence="3" id="KW-1185">Reference proteome</keyword>
<organism evidence="2 3">
    <name type="scientific">Alkalicoccus daliensis</name>
    <dbReference type="NCBI Taxonomy" id="745820"/>
    <lineage>
        <taxon>Bacteria</taxon>
        <taxon>Bacillati</taxon>
        <taxon>Bacillota</taxon>
        <taxon>Bacilli</taxon>
        <taxon>Bacillales</taxon>
        <taxon>Bacillaceae</taxon>
        <taxon>Alkalicoccus</taxon>
    </lineage>
</organism>
<reference evidence="3" key="1">
    <citation type="submission" date="2016-10" db="EMBL/GenBank/DDBJ databases">
        <authorList>
            <person name="Varghese N."/>
            <person name="Submissions S."/>
        </authorList>
    </citation>
    <scope>NUCLEOTIDE SEQUENCE [LARGE SCALE GENOMIC DNA]</scope>
    <source>
        <strain evidence="3">CGMCC 1.10369</strain>
    </source>
</reference>
<feature type="transmembrane region" description="Helical" evidence="1">
    <location>
        <begin position="30"/>
        <end position="47"/>
    </location>
</feature>
<keyword evidence="1" id="KW-1133">Transmembrane helix</keyword>
<name>A0A1H0HU97_9BACI</name>
<evidence type="ECO:0000313" key="2">
    <source>
        <dbReference type="EMBL" id="SDO22756.1"/>
    </source>
</evidence>
<evidence type="ECO:0000256" key="1">
    <source>
        <dbReference type="SAM" id="Phobius"/>
    </source>
</evidence>